<evidence type="ECO:0000259" key="16">
    <source>
        <dbReference type="PROSITE" id="PS50056"/>
    </source>
</evidence>
<dbReference type="InterPro" id="IPR029021">
    <property type="entry name" value="Prot-tyrosine_phosphatase-like"/>
</dbReference>
<dbReference type="SMART" id="SM00195">
    <property type="entry name" value="DSPc"/>
    <property type="match status" value="1"/>
</dbReference>
<dbReference type="CDD" id="cd14504">
    <property type="entry name" value="DUSP23"/>
    <property type="match status" value="1"/>
</dbReference>
<dbReference type="InterPro" id="IPR003595">
    <property type="entry name" value="Tyr_Pase_cat"/>
</dbReference>
<evidence type="ECO:0000256" key="3">
    <source>
        <dbReference type="ARBA" id="ARBA00008601"/>
    </source>
</evidence>
<dbReference type="AlphaFoldDB" id="A0A7I8W062"/>
<dbReference type="InterPro" id="IPR016130">
    <property type="entry name" value="Tyr_Pase_AS"/>
</dbReference>
<dbReference type="FunFam" id="3.90.190.10:FF:000063">
    <property type="entry name" value="Dual specificity phosphatase 23"/>
    <property type="match status" value="1"/>
</dbReference>
<evidence type="ECO:0000256" key="4">
    <source>
        <dbReference type="ARBA" id="ARBA00013064"/>
    </source>
</evidence>
<feature type="domain" description="Tyrosine specific protein phosphatases" evidence="16">
    <location>
        <begin position="75"/>
        <end position="140"/>
    </location>
</feature>
<dbReference type="InterPro" id="IPR057023">
    <property type="entry name" value="PTP-SAK"/>
</dbReference>
<protein>
    <recommendedName>
        <fullName evidence="13">Dual specificity protein phosphatase 23</fullName>
        <ecNumber evidence="5">3.1.3.16</ecNumber>
        <ecNumber evidence="4">3.1.3.48</ecNumber>
    </recommendedName>
    <alternativeName>
        <fullName evidence="14">Low molecular mass dual specificity phosphatase 3</fullName>
    </alternativeName>
</protein>
<dbReference type="GO" id="GO:0005829">
    <property type="term" value="C:cytosol"/>
    <property type="evidence" value="ECO:0007669"/>
    <property type="project" value="UniProtKB-SubCell"/>
</dbReference>
<keyword evidence="6" id="KW-0963">Cytoplasm</keyword>
<evidence type="ECO:0000256" key="6">
    <source>
        <dbReference type="ARBA" id="ARBA00022490"/>
    </source>
</evidence>
<comment type="catalytic activity">
    <reaction evidence="10">
        <text>O-phospho-L-seryl-[protein] + H2O = L-seryl-[protein] + phosphate</text>
        <dbReference type="Rhea" id="RHEA:20629"/>
        <dbReference type="Rhea" id="RHEA-COMP:9863"/>
        <dbReference type="Rhea" id="RHEA-COMP:11604"/>
        <dbReference type="ChEBI" id="CHEBI:15377"/>
        <dbReference type="ChEBI" id="CHEBI:29999"/>
        <dbReference type="ChEBI" id="CHEBI:43474"/>
        <dbReference type="ChEBI" id="CHEBI:83421"/>
        <dbReference type="EC" id="3.1.3.16"/>
    </reaction>
</comment>
<evidence type="ECO:0000256" key="7">
    <source>
        <dbReference type="ARBA" id="ARBA00022801"/>
    </source>
</evidence>
<keyword evidence="9" id="KW-0539">Nucleus</keyword>
<evidence type="ECO:0000256" key="14">
    <source>
        <dbReference type="ARBA" id="ARBA00081937"/>
    </source>
</evidence>
<organism evidence="17 18">
    <name type="scientific">Dimorphilus gyrociliatus</name>
    <dbReference type="NCBI Taxonomy" id="2664684"/>
    <lineage>
        <taxon>Eukaryota</taxon>
        <taxon>Metazoa</taxon>
        <taxon>Spiralia</taxon>
        <taxon>Lophotrochozoa</taxon>
        <taxon>Annelida</taxon>
        <taxon>Polychaeta</taxon>
        <taxon>Polychaeta incertae sedis</taxon>
        <taxon>Dinophilidae</taxon>
        <taxon>Dimorphilus</taxon>
    </lineage>
</organism>
<dbReference type="InterPro" id="IPR000387">
    <property type="entry name" value="Tyr_Pase_dom"/>
</dbReference>
<sequence length="153" mass="17626">MTQPGNFSWVEPNLLAGSAQPEHHDHYDFYKQQGITHLVSLTKDKPKNLPENDDTFTWSHIAMPDFTPPSVEQIEQFVSIVDQAKKQGTKVAVHCRMGQGRTGTMLACYYGKDRELQGDEAIKKIREMRPISVETQEQEEIVRHYLEQKNLKN</sequence>
<evidence type="ECO:0000256" key="9">
    <source>
        <dbReference type="ARBA" id="ARBA00023242"/>
    </source>
</evidence>
<dbReference type="Pfam" id="PF22784">
    <property type="entry name" value="PTP-SAK"/>
    <property type="match status" value="1"/>
</dbReference>
<comment type="catalytic activity">
    <reaction evidence="11">
        <text>O-phospho-L-threonyl-[protein] + H2O = L-threonyl-[protein] + phosphate</text>
        <dbReference type="Rhea" id="RHEA:47004"/>
        <dbReference type="Rhea" id="RHEA-COMP:11060"/>
        <dbReference type="Rhea" id="RHEA-COMP:11605"/>
        <dbReference type="ChEBI" id="CHEBI:15377"/>
        <dbReference type="ChEBI" id="CHEBI:30013"/>
        <dbReference type="ChEBI" id="CHEBI:43474"/>
        <dbReference type="ChEBI" id="CHEBI:61977"/>
        <dbReference type="EC" id="3.1.3.16"/>
    </reaction>
</comment>
<comment type="similarity">
    <text evidence="3">Belongs to the protein-tyrosine phosphatase family. Non-receptor class dual specificity subfamily.</text>
</comment>
<evidence type="ECO:0000256" key="13">
    <source>
        <dbReference type="ARBA" id="ARBA00068789"/>
    </source>
</evidence>
<dbReference type="PROSITE" id="PS50054">
    <property type="entry name" value="TYR_PHOSPHATASE_DUAL"/>
    <property type="match status" value="1"/>
</dbReference>
<dbReference type="EC" id="3.1.3.48" evidence="4"/>
<evidence type="ECO:0000256" key="11">
    <source>
        <dbReference type="ARBA" id="ARBA00048336"/>
    </source>
</evidence>
<evidence type="ECO:0000256" key="10">
    <source>
        <dbReference type="ARBA" id="ARBA00047761"/>
    </source>
</evidence>
<gene>
    <name evidence="17" type="ORF">DGYR_LOCUS9235</name>
</gene>
<comment type="subcellular location">
    <subcellularLocation>
        <location evidence="2">Cytoplasm</location>
        <location evidence="2">Cytosol</location>
    </subcellularLocation>
    <subcellularLocation>
        <location evidence="1">Nucleus</location>
    </subcellularLocation>
</comment>
<comment type="function">
    <text evidence="12">Protein phosphatase that mediates dephosphorylation of proteins phosphorylated on Tyr and Ser/Thr residues. In vitro, it can dephosphorylate p44-ERK1 (MAPK3) but not p54 SAPK-beta (MAPK10) in vitro. Able to enhance activation of JNK and p38 (MAPK14).</text>
</comment>
<dbReference type="Gene3D" id="3.90.190.10">
    <property type="entry name" value="Protein tyrosine phosphatase superfamily"/>
    <property type="match status" value="1"/>
</dbReference>
<accession>A0A7I8W062</accession>
<evidence type="ECO:0000313" key="17">
    <source>
        <dbReference type="EMBL" id="CAD5121251.1"/>
    </source>
</evidence>
<dbReference type="OrthoDB" id="432447at2759"/>
<dbReference type="SMART" id="SM00404">
    <property type="entry name" value="PTPc_motif"/>
    <property type="match status" value="1"/>
</dbReference>
<dbReference type="SUPFAM" id="SSF52799">
    <property type="entry name" value="(Phosphotyrosine protein) phosphatases II"/>
    <property type="match status" value="1"/>
</dbReference>
<dbReference type="PROSITE" id="PS50056">
    <property type="entry name" value="TYR_PHOSPHATASE_2"/>
    <property type="match status" value="1"/>
</dbReference>
<dbReference type="Proteomes" id="UP000549394">
    <property type="component" value="Unassembled WGS sequence"/>
</dbReference>
<dbReference type="InterPro" id="IPR050561">
    <property type="entry name" value="PTP"/>
</dbReference>
<evidence type="ECO:0000259" key="15">
    <source>
        <dbReference type="PROSITE" id="PS50054"/>
    </source>
</evidence>
<proteinExistence type="inferred from homology"/>
<dbReference type="GO" id="GO:0004722">
    <property type="term" value="F:protein serine/threonine phosphatase activity"/>
    <property type="evidence" value="ECO:0007669"/>
    <property type="project" value="UniProtKB-EC"/>
</dbReference>
<keyword evidence="8" id="KW-0904">Protein phosphatase</keyword>
<reference evidence="17 18" key="1">
    <citation type="submission" date="2020-08" db="EMBL/GenBank/DDBJ databases">
        <authorList>
            <person name="Hejnol A."/>
        </authorList>
    </citation>
    <scope>NUCLEOTIDE SEQUENCE [LARGE SCALE GENOMIC DNA]</scope>
</reference>
<dbReference type="PROSITE" id="PS00383">
    <property type="entry name" value="TYR_PHOSPHATASE_1"/>
    <property type="match status" value="1"/>
</dbReference>
<evidence type="ECO:0000256" key="12">
    <source>
        <dbReference type="ARBA" id="ARBA00053915"/>
    </source>
</evidence>
<evidence type="ECO:0000256" key="8">
    <source>
        <dbReference type="ARBA" id="ARBA00022912"/>
    </source>
</evidence>
<evidence type="ECO:0000256" key="2">
    <source>
        <dbReference type="ARBA" id="ARBA00004514"/>
    </source>
</evidence>
<dbReference type="GO" id="GO:0004725">
    <property type="term" value="F:protein tyrosine phosphatase activity"/>
    <property type="evidence" value="ECO:0007669"/>
    <property type="project" value="UniProtKB-EC"/>
</dbReference>
<evidence type="ECO:0000313" key="18">
    <source>
        <dbReference type="Proteomes" id="UP000549394"/>
    </source>
</evidence>
<keyword evidence="18" id="KW-1185">Reference proteome</keyword>
<evidence type="ECO:0000256" key="5">
    <source>
        <dbReference type="ARBA" id="ARBA00013081"/>
    </source>
</evidence>
<keyword evidence="7" id="KW-0378">Hydrolase</keyword>
<comment type="caution">
    <text evidence="17">The sequence shown here is derived from an EMBL/GenBank/DDBJ whole genome shotgun (WGS) entry which is preliminary data.</text>
</comment>
<evidence type="ECO:0000256" key="1">
    <source>
        <dbReference type="ARBA" id="ARBA00004123"/>
    </source>
</evidence>
<dbReference type="InterPro" id="IPR020422">
    <property type="entry name" value="TYR_PHOSPHATASE_DUAL_dom"/>
</dbReference>
<dbReference type="GO" id="GO:0005634">
    <property type="term" value="C:nucleus"/>
    <property type="evidence" value="ECO:0007669"/>
    <property type="project" value="UniProtKB-SubCell"/>
</dbReference>
<dbReference type="EMBL" id="CAJFCJ010000014">
    <property type="protein sequence ID" value="CAD5121251.1"/>
    <property type="molecule type" value="Genomic_DNA"/>
</dbReference>
<feature type="domain" description="Tyrosine-protein phosphatase" evidence="15">
    <location>
        <begin position="6"/>
        <end position="153"/>
    </location>
</feature>
<dbReference type="PANTHER" id="PTHR23339">
    <property type="entry name" value="TYROSINE SPECIFIC PROTEIN PHOSPHATASE AND DUAL SPECIFICITY PROTEIN PHOSPHATASE"/>
    <property type="match status" value="1"/>
</dbReference>
<name>A0A7I8W062_9ANNE</name>
<dbReference type="EC" id="3.1.3.16" evidence="5"/>